<protein>
    <submittedName>
        <fullName evidence="8">MFS transporter</fullName>
    </submittedName>
</protein>
<dbReference type="EMBL" id="PYFT01000001">
    <property type="protein sequence ID" value="PSR53843.1"/>
    <property type="molecule type" value="Genomic_DNA"/>
</dbReference>
<evidence type="ECO:0000256" key="5">
    <source>
        <dbReference type="ARBA" id="ARBA00023136"/>
    </source>
</evidence>
<dbReference type="PANTHER" id="PTHR43124">
    <property type="entry name" value="PURINE EFFLUX PUMP PBUE"/>
    <property type="match status" value="1"/>
</dbReference>
<feature type="transmembrane region" description="Helical" evidence="6">
    <location>
        <begin position="118"/>
        <end position="138"/>
    </location>
</feature>
<keyword evidence="5 6" id="KW-0472">Membrane</keyword>
<feature type="transmembrane region" description="Helical" evidence="6">
    <location>
        <begin position="255"/>
        <end position="280"/>
    </location>
</feature>
<proteinExistence type="predicted"/>
<dbReference type="SUPFAM" id="SSF103473">
    <property type="entry name" value="MFS general substrate transporter"/>
    <property type="match status" value="1"/>
</dbReference>
<feature type="transmembrane region" description="Helical" evidence="6">
    <location>
        <begin position="415"/>
        <end position="434"/>
    </location>
</feature>
<sequence length="440" mass="48046">MLFYFFYYLFALCLNLILSFCFMPESNSSKTYILPPDTPDSIVPKAVIREGWLLFILAIVQFTHIIDFVIMMPLGPQLMRVFSISPKQFGLLVSAYTFAAAISGFISTFFIDKFDRKNALLALYFGFIVGTFCCAIAPNYQILMLARVLAGAFGGVIGALVFSIIGDVVPEHRRGSATGKVMAAFSAASIIGIPVGLYLASLSSWHAPFYALAGLSLLVLFIALKFLPTMRGHLTNAVQQNPVKLVLEIITNRNLVWALLLMIMLTLAGFTVVPFISPYMVGNIGFAETELAFIYLCGGLASVITSQLAGKLADKYGKQRVFIYSAIFSIIPILLVTNMPRVPHYLALIITTSFFIGFGARFVPAVSLLTSSVEKRLRGSFMSFQSSVQQLASGLSAFISGLIIQKTAAGEILHFNIVGIIACIATVICMFIITRLKVVS</sequence>
<dbReference type="PANTHER" id="PTHR43124:SF3">
    <property type="entry name" value="CHLORAMPHENICOL EFFLUX PUMP RV0191"/>
    <property type="match status" value="1"/>
</dbReference>
<dbReference type="Gene3D" id="1.20.1250.20">
    <property type="entry name" value="MFS general substrate transporter like domains"/>
    <property type="match status" value="1"/>
</dbReference>
<dbReference type="InterPro" id="IPR050189">
    <property type="entry name" value="MFS_Efflux_Transporters"/>
</dbReference>
<evidence type="ECO:0000256" key="3">
    <source>
        <dbReference type="ARBA" id="ARBA00022692"/>
    </source>
</evidence>
<dbReference type="PROSITE" id="PS50850">
    <property type="entry name" value="MFS"/>
    <property type="match status" value="1"/>
</dbReference>
<accession>A0A2T2YED3</accession>
<feature type="transmembrane region" description="Helical" evidence="6">
    <location>
        <begin position="91"/>
        <end position="111"/>
    </location>
</feature>
<gene>
    <name evidence="8" type="ORF">AHMF7605_10095</name>
</gene>
<evidence type="ECO:0000256" key="2">
    <source>
        <dbReference type="ARBA" id="ARBA00022475"/>
    </source>
</evidence>
<evidence type="ECO:0000313" key="9">
    <source>
        <dbReference type="Proteomes" id="UP000240357"/>
    </source>
</evidence>
<reference evidence="8 9" key="1">
    <citation type="submission" date="2018-03" db="EMBL/GenBank/DDBJ databases">
        <title>Adhaeribacter sp. HMF7605 Genome sequencing and assembly.</title>
        <authorList>
            <person name="Kang H."/>
            <person name="Kang J."/>
            <person name="Cha I."/>
            <person name="Kim H."/>
            <person name="Joh K."/>
        </authorList>
    </citation>
    <scope>NUCLEOTIDE SEQUENCE [LARGE SCALE GENOMIC DNA]</scope>
    <source>
        <strain evidence="8 9">HMF7605</strain>
    </source>
</reference>
<keyword evidence="2" id="KW-1003">Cell membrane</keyword>
<feature type="transmembrane region" description="Helical" evidence="6">
    <location>
        <begin position="345"/>
        <end position="370"/>
    </location>
</feature>
<comment type="subcellular location">
    <subcellularLocation>
        <location evidence="1">Cell membrane</location>
        <topology evidence="1">Multi-pass membrane protein</topology>
    </subcellularLocation>
</comment>
<dbReference type="OrthoDB" id="9812221at2"/>
<dbReference type="GO" id="GO:0005886">
    <property type="term" value="C:plasma membrane"/>
    <property type="evidence" value="ECO:0007669"/>
    <property type="project" value="UniProtKB-SubCell"/>
</dbReference>
<feature type="transmembrane region" description="Helical" evidence="6">
    <location>
        <begin position="52"/>
        <end position="71"/>
    </location>
</feature>
<organism evidence="8 9">
    <name type="scientific">Adhaeribacter arboris</name>
    <dbReference type="NCBI Taxonomy" id="2072846"/>
    <lineage>
        <taxon>Bacteria</taxon>
        <taxon>Pseudomonadati</taxon>
        <taxon>Bacteroidota</taxon>
        <taxon>Cytophagia</taxon>
        <taxon>Cytophagales</taxon>
        <taxon>Hymenobacteraceae</taxon>
        <taxon>Adhaeribacter</taxon>
    </lineage>
</organism>
<keyword evidence="9" id="KW-1185">Reference proteome</keyword>
<feature type="transmembrane region" description="Helical" evidence="6">
    <location>
        <begin position="292"/>
        <end position="309"/>
    </location>
</feature>
<evidence type="ECO:0000256" key="6">
    <source>
        <dbReference type="SAM" id="Phobius"/>
    </source>
</evidence>
<feature type="transmembrane region" description="Helical" evidence="6">
    <location>
        <begin position="181"/>
        <end position="201"/>
    </location>
</feature>
<feature type="transmembrane region" description="Helical" evidence="6">
    <location>
        <begin position="321"/>
        <end position="339"/>
    </location>
</feature>
<evidence type="ECO:0000256" key="1">
    <source>
        <dbReference type="ARBA" id="ARBA00004651"/>
    </source>
</evidence>
<name>A0A2T2YED3_9BACT</name>
<feature type="domain" description="Major facilitator superfamily (MFS) profile" evidence="7">
    <location>
        <begin position="53"/>
        <end position="437"/>
    </location>
</feature>
<keyword evidence="3 6" id="KW-0812">Transmembrane</keyword>
<dbReference type="InterPro" id="IPR020846">
    <property type="entry name" value="MFS_dom"/>
</dbReference>
<evidence type="ECO:0000313" key="8">
    <source>
        <dbReference type="EMBL" id="PSR53843.1"/>
    </source>
</evidence>
<dbReference type="Proteomes" id="UP000240357">
    <property type="component" value="Unassembled WGS sequence"/>
</dbReference>
<dbReference type="InterPro" id="IPR036259">
    <property type="entry name" value="MFS_trans_sf"/>
</dbReference>
<comment type="caution">
    <text evidence="8">The sequence shown here is derived from an EMBL/GenBank/DDBJ whole genome shotgun (WGS) entry which is preliminary data.</text>
</comment>
<dbReference type="InterPro" id="IPR011701">
    <property type="entry name" value="MFS"/>
</dbReference>
<dbReference type="Pfam" id="PF07690">
    <property type="entry name" value="MFS_1"/>
    <property type="match status" value="1"/>
</dbReference>
<dbReference type="GO" id="GO:0022857">
    <property type="term" value="F:transmembrane transporter activity"/>
    <property type="evidence" value="ECO:0007669"/>
    <property type="project" value="InterPro"/>
</dbReference>
<feature type="transmembrane region" description="Helical" evidence="6">
    <location>
        <begin position="144"/>
        <end position="169"/>
    </location>
</feature>
<feature type="transmembrane region" description="Helical" evidence="6">
    <location>
        <begin position="207"/>
        <end position="227"/>
    </location>
</feature>
<dbReference type="CDD" id="cd17324">
    <property type="entry name" value="MFS_NepI_like"/>
    <property type="match status" value="1"/>
</dbReference>
<keyword evidence="4 6" id="KW-1133">Transmembrane helix</keyword>
<evidence type="ECO:0000256" key="4">
    <source>
        <dbReference type="ARBA" id="ARBA00022989"/>
    </source>
</evidence>
<dbReference type="RefSeq" id="WP_106928886.1">
    <property type="nucleotide sequence ID" value="NZ_PYFT01000001.1"/>
</dbReference>
<dbReference type="AlphaFoldDB" id="A0A2T2YED3"/>
<evidence type="ECO:0000259" key="7">
    <source>
        <dbReference type="PROSITE" id="PS50850"/>
    </source>
</evidence>
<feature type="transmembrane region" description="Helical" evidence="6">
    <location>
        <begin position="6"/>
        <end position="23"/>
    </location>
</feature>